<name>A0A927F045_9ACTN</name>
<proteinExistence type="predicted"/>
<dbReference type="EMBL" id="JACXYU010000008">
    <property type="protein sequence ID" value="MBD3933159.1"/>
    <property type="molecule type" value="Genomic_DNA"/>
</dbReference>
<evidence type="ECO:0000313" key="2">
    <source>
        <dbReference type="Proteomes" id="UP000632289"/>
    </source>
</evidence>
<dbReference type="AlphaFoldDB" id="A0A927F045"/>
<reference evidence="1" key="1">
    <citation type="submission" date="2020-09" db="EMBL/GenBank/DDBJ databases">
        <title>Secondary metabolite and genome analysis of marine Streptomyces chumphonensis KK1-2T.</title>
        <authorList>
            <person name="Phongsopitanun W."/>
            <person name="Kanchanasin P."/>
            <person name="Pittayakhajonwut P."/>
            <person name="Suwanborirux K."/>
            <person name="Tanasupawat S."/>
        </authorList>
    </citation>
    <scope>NUCLEOTIDE SEQUENCE</scope>
    <source>
        <strain evidence="1">KK1-2</strain>
    </source>
</reference>
<protein>
    <submittedName>
        <fullName evidence="1">Uncharacterized protein</fullName>
    </submittedName>
</protein>
<gene>
    <name evidence="1" type="ORF">IF129_16580</name>
</gene>
<accession>A0A927F045</accession>
<dbReference type="Proteomes" id="UP000632289">
    <property type="component" value="Unassembled WGS sequence"/>
</dbReference>
<dbReference type="RefSeq" id="WP_191210450.1">
    <property type="nucleotide sequence ID" value="NZ_BAABKL010000003.1"/>
</dbReference>
<sequence length="132" mass="14563">MTRRGALTTPGIWCECLTRDPASGAPRTLATFDATTPGQGIRWIRVALRAIAPALHGRARTKAWHWLEAEHTDAQRDLNFGEPHTLTITQGTTRITWTARPVTFLTLAHRTTSALPPCAELLTHTDLSTRGE</sequence>
<keyword evidence="2" id="KW-1185">Reference proteome</keyword>
<organism evidence="1 2">
    <name type="scientific">Streptomyces chumphonensis</name>
    <dbReference type="NCBI Taxonomy" id="1214925"/>
    <lineage>
        <taxon>Bacteria</taxon>
        <taxon>Bacillati</taxon>
        <taxon>Actinomycetota</taxon>
        <taxon>Actinomycetes</taxon>
        <taxon>Kitasatosporales</taxon>
        <taxon>Streptomycetaceae</taxon>
        <taxon>Streptomyces</taxon>
    </lineage>
</organism>
<comment type="caution">
    <text evidence="1">The sequence shown here is derived from an EMBL/GenBank/DDBJ whole genome shotgun (WGS) entry which is preliminary data.</text>
</comment>
<evidence type="ECO:0000313" key="1">
    <source>
        <dbReference type="EMBL" id="MBD3933159.1"/>
    </source>
</evidence>